<evidence type="ECO:0000256" key="6">
    <source>
        <dbReference type="SAM" id="MobiDB-lite"/>
    </source>
</evidence>
<gene>
    <name evidence="9" type="ORF">CAP_5720</name>
</gene>
<dbReference type="InterPro" id="IPR008271">
    <property type="entry name" value="Ser/Thr_kinase_AS"/>
</dbReference>
<feature type="binding site" evidence="5">
    <location>
        <position position="95"/>
    </location>
    <ligand>
        <name>ATP</name>
        <dbReference type="ChEBI" id="CHEBI:30616"/>
    </ligand>
</feature>
<proteinExistence type="predicted"/>
<dbReference type="PANTHER" id="PTHR43289">
    <property type="entry name" value="MITOGEN-ACTIVATED PROTEIN KINASE KINASE KINASE 20-RELATED"/>
    <property type="match status" value="1"/>
</dbReference>
<keyword evidence="7" id="KW-0812">Transmembrane</keyword>
<keyword evidence="1" id="KW-0808">Transferase</keyword>
<feature type="transmembrane region" description="Helical" evidence="7">
    <location>
        <begin position="378"/>
        <end position="401"/>
    </location>
</feature>
<dbReference type="Gene3D" id="3.30.200.20">
    <property type="entry name" value="Phosphorylase Kinase, domain 1"/>
    <property type="match status" value="1"/>
</dbReference>
<organism evidence="9 10">
    <name type="scientific">Chondromyces apiculatus DSM 436</name>
    <dbReference type="NCBI Taxonomy" id="1192034"/>
    <lineage>
        <taxon>Bacteria</taxon>
        <taxon>Pseudomonadati</taxon>
        <taxon>Myxococcota</taxon>
        <taxon>Polyangia</taxon>
        <taxon>Polyangiales</taxon>
        <taxon>Polyangiaceae</taxon>
        <taxon>Chondromyces</taxon>
    </lineage>
</organism>
<dbReference type="PROSITE" id="PS00107">
    <property type="entry name" value="PROTEIN_KINASE_ATP"/>
    <property type="match status" value="1"/>
</dbReference>
<keyword evidence="10" id="KW-1185">Reference proteome</keyword>
<feature type="region of interest" description="Disordered" evidence="6">
    <location>
        <begin position="434"/>
        <end position="499"/>
    </location>
</feature>
<evidence type="ECO:0000256" key="5">
    <source>
        <dbReference type="PROSITE-ProRule" id="PRU10141"/>
    </source>
</evidence>
<evidence type="ECO:0000256" key="1">
    <source>
        <dbReference type="ARBA" id="ARBA00022679"/>
    </source>
</evidence>
<dbReference type="STRING" id="1192034.CAP_5720"/>
<dbReference type="AlphaFoldDB" id="A0A017T3T0"/>
<feature type="domain" description="Protein kinase" evidence="8">
    <location>
        <begin position="66"/>
        <end position="339"/>
    </location>
</feature>
<sequence length="499" mass="52944">MASNGGDSESSSRGVALIPTELRGNLPTGIAQGEEGLSYRDGTPIPSSRMPSLILEPGMTIGNGRYELLKPLGHGGMAEVWRAMHIPLRTEVAIKFISANLTIDPGHGQEAMERFRLEAQIAARLGARSKHIVTVHDADAHLGRPYLVMELLEGCDLADMIDQGQMPLGQIADILDQVAEGLDAAHAAGVLHRDLKPSNILISQEPDGKLRAKIADFGIAKIMSGNMPVDRPRTTMQGSFIGTAAYMSPEQVEGRFAIDARSDLWALGVVVYEALTGVLPFERPTFTAVMAAIGVGRFDPPSTRRPGLPASLDTWCARALAQDRDARFSSARSMANSFRTAARVPAAAPSPDTGPGPRPVLPVDGGNAAEAQRRRRTLIAAISFCAFMIASMIGVFFWLLADEEGVPEDTPSTARVAPVPEIPTVTSPEVVPSAVAPETAPSPPPVLLAPPRPPTTVVPPPLPFTATPAPNEVPSVSVAPTTPPPPPRPRKKIDPSEIQ</sequence>
<dbReference type="SUPFAM" id="SSF56112">
    <property type="entry name" value="Protein kinase-like (PK-like)"/>
    <property type="match status" value="1"/>
</dbReference>
<keyword evidence="4 5" id="KW-0067">ATP-binding</keyword>
<name>A0A017T3T0_9BACT</name>
<evidence type="ECO:0000313" key="9">
    <source>
        <dbReference type="EMBL" id="EYF03216.1"/>
    </source>
</evidence>
<dbReference type="Proteomes" id="UP000019678">
    <property type="component" value="Unassembled WGS sequence"/>
</dbReference>
<evidence type="ECO:0000256" key="4">
    <source>
        <dbReference type="ARBA" id="ARBA00022840"/>
    </source>
</evidence>
<dbReference type="Pfam" id="PF00069">
    <property type="entry name" value="Pkinase"/>
    <property type="match status" value="1"/>
</dbReference>
<feature type="region of interest" description="Disordered" evidence="6">
    <location>
        <begin position="25"/>
        <end position="44"/>
    </location>
</feature>
<evidence type="ECO:0000256" key="2">
    <source>
        <dbReference type="ARBA" id="ARBA00022741"/>
    </source>
</evidence>
<keyword evidence="7" id="KW-1133">Transmembrane helix</keyword>
<dbReference type="GO" id="GO:0005524">
    <property type="term" value="F:ATP binding"/>
    <property type="evidence" value="ECO:0007669"/>
    <property type="project" value="UniProtKB-UniRule"/>
</dbReference>
<keyword evidence="9" id="KW-0723">Serine/threonine-protein kinase</keyword>
<dbReference type="InterPro" id="IPR011009">
    <property type="entry name" value="Kinase-like_dom_sf"/>
</dbReference>
<dbReference type="Gene3D" id="1.10.510.10">
    <property type="entry name" value="Transferase(Phosphotransferase) domain 1"/>
    <property type="match status" value="1"/>
</dbReference>
<protein>
    <submittedName>
        <fullName evidence="9">Serine/threonine protein kinase</fullName>
    </submittedName>
</protein>
<reference evidence="9 10" key="1">
    <citation type="submission" date="2013-05" db="EMBL/GenBank/DDBJ databases">
        <title>Genome assembly of Chondromyces apiculatus DSM 436.</title>
        <authorList>
            <person name="Sharma G."/>
            <person name="Khatri I."/>
            <person name="Kaur C."/>
            <person name="Mayilraj S."/>
            <person name="Subramanian S."/>
        </authorList>
    </citation>
    <scope>NUCLEOTIDE SEQUENCE [LARGE SCALE GENOMIC DNA]</scope>
    <source>
        <strain evidence="9 10">DSM 436</strain>
    </source>
</reference>
<dbReference type="PROSITE" id="PS00108">
    <property type="entry name" value="PROTEIN_KINASE_ST"/>
    <property type="match status" value="1"/>
</dbReference>
<evidence type="ECO:0000256" key="7">
    <source>
        <dbReference type="SAM" id="Phobius"/>
    </source>
</evidence>
<dbReference type="InterPro" id="IPR017441">
    <property type="entry name" value="Protein_kinase_ATP_BS"/>
</dbReference>
<dbReference type="InterPro" id="IPR000719">
    <property type="entry name" value="Prot_kinase_dom"/>
</dbReference>
<dbReference type="eggNOG" id="COG0515">
    <property type="taxonomic scope" value="Bacteria"/>
</dbReference>
<dbReference type="CDD" id="cd14014">
    <property type="entry name" value="STKc_PknB_like"/>
    <property type="match status" value="1"/>
</dbReference>
<keyword evidence="3 9" id="KW-0418">Kinase</keyword>
<evidence type="ECO:0000256" key="3">
    <source>
        <dbReference type="ARBA" id="ARBA00022777"/>
    </source>
</evidence>
<accession>A0A017T3T0</accession>
<evidence type="ECO:0000259" key="8">
    <source>
        <dbReference type="PROSITE" id="PS50011"/>
    </source>
</evidence>
<keyword evidence="2 5" id="KW-0547">Nucleotide-binding</keyword>
<keyword evidence="7" id="KW-0472">Membrane</keyword>
<dbReference type="PANTHER" id="PTHR43289:SF6">
    <property type="entry name" value="SERINE_THREONINE-PROTEIN KINASE NEKL-3"/>
    <property type="match status" value="1"/>
</dbReference>
<dbReference type="GO" id="GO:0004674">
    <property type="term" value="F:protein serine/threonine kinase activity"/>
    <property type="evidence" value="ECO:0007669"/>
    <property type="project" value="UniProtKB-KW"/>
</dbReference>
<evidence type="ECO:0000313" key="10">
    <source>
        <dbReference type="Proteomes" id="UP000019678"/>
    </source>
</evidence>
<dbReference type="PROSITE" id="PS50011">
    <property type="entry name" value="PROTEIN_KINASE_DOM"/>
    <property type="match status" value="1"/>
</dbReference>
<comment type="caution">
    <text evidence="9">The sequence shown here is derived from an EMBL/GenBank/DDBJ whole genome shotgun (WGS) entry which is preliminary data.</text>
</comment>
<feature type="compositionally biased region" description="Pro residues" evidence="6">
    <location>
        <begin position="440"/>
        <end position="463"/>
    </location>
</feature>
<dbReference type="EMBL" id="ASRX01000049">
    <property type="protein sequence ID" value="EYF03216.1"/>
    <property type="molecule type" value="Genomic_DNA"/>
</dbReference>
<dbReference type="SMART" id="SM00220">
    <property type="entry name" value="S_TKc"/>
    <property type="match status" value="1"/>
</dbReference>